<dbReference type="EMBL" id="BMEC01000013">
    <property type="protein sequence ID" value="GGC47618.1"/>
    <property type="molecule type" value="Genomic_DNA"/>
</dbReference>
<accession>A0ABQ1MYR5</accession>
<proteinExistence type="predicted"/>
<dbReference type="Proteomes" id="UP000636010">
    <property type="component" value="Unassembled WGS sequence"/>
</dbReference>
<evidence type="ECO:0000313" key="2">
    <source>
        <dbReference type="Proteomes" id="UP000636010"/>
    </source>
</evidence>
<reference evidence="2" key="1">
    <citation type="journal article" date="2019" name="Int. J. Syst. Evol. Microbiol.">
        <title>The Global Catalogue of Microorganisms (GCM) 10K type strain sequencing project: providing services to taxonomists for standard genome sequencing and annotation.</title>
        <authorList>
            <consortium name="The Broad Institute Genomics Platform"/>
            <consortium name="The Broad Institute Genome Sequencing Center for Infectious Disease"/>
            <person name="Wu L."/>
            <person name="Ma J."/>
        </authorList>
    </citation>
    <scope>NUCLEOTIDE SEQUENCE [LARGE SCALE GENOMIC DNA]</scope>
    <source>
        <strain evidence="2">CGMCC 1.10832</strain>
    </source>
</reference>
<keyword evidence="2" id="KW-1185">Reference proteome</keyword>
<evidence type="ECO:0008006" key="3">
    <source>
        <dbReference type="Google" id="ProtNLM"/>
    </source>
</evidence>
<sequence>MTGTTLAQGKLTPYDNVSLPAGLEEFIVNLENAVDQKDKKFIINHMSANMMNSFGGDGGINEFKEYWNWDSDSTEFWNLMKHILQLDRGKLKQEDVYFIPYVFSEWPETYDPFEHSAITGSNVNVRNKPGLANSQVLGQLTYDIVKVNYEKSYPSFDSPRIKNVNYIGEKLWYYIESLDGKLNGYVYWKYIWSPVNYRLGVTKIEDRWLISFLVEGD</sequence>
<protein>
    <recommendedName>
        <fullName evidence="3">SH3b domain-containing protein</fullName>
    </recommendedName>
</protein>
<organism evidence="1 2">
    <name type="scientific">Marivirga lumbricoides</name>
    <dbReference type="NCBI Taxonomy" id="1046115"/>
    <lineage>
        <taxon>Bacteria</taxon>
        <taxon>Pseudomonadati</taxon>
        <taxon>Bacteroidota</taxon>
        <taxon>Cytophagia</taxon>
        <taxon>Cytophagales</taxon>
        <taxon>Marivirgaceae</taxon>
        <taxon>Marivirga</taxon>
    </lineage>
</organism>
<gene>
    <name evidence="1" type="ORF">GCM10011506_36480</name>
</gene>
<evidence type="ECO:0000313" key="1">
    <source>
        <dbReference type="EMBL" id="GGC47618.1"/>
    </source>
</evidence>
<comment type="caution">
    <text evidence="1">The sequence shown here is derived from an EMBL/GenBank/DDBJ whole genome shotgun (WGS) entry which is preliminary data.</text>
</comment>
<name>A0ABQ1MYR5_9BACT</name>